<dbReference type="AlphaFoldDB" id="A0A438IIL8"/>
<gene>
    <name evidence="1" type="ORF">CK203_020416</name>
</gene>
<protein>
    <submittedName>
        <fullName evidence="1">Uncharacterized protein</fullName>
    </submittedName>
</protein>
<evidence type="ECO:0000313" key="2">
    <source>
        <dbReference type="Proteomes" id="UP000288805"/>
    </source>
</evidence>
<proteinExistence type="predicted"/>
<dbReference type="Proteomes" id="UP000288805">
    <property type="component" value="Unassembled WGS sequence"/>
</dbReference>
<dbReference type="EMBL" id="QGNW01000106">
    <property type="protein sequence ID" value="RVW96558.1"/>
    <property type="molecule type" value="Genomic_DNA"/>
</dbReference>
<name>A0A438IIL8_VITVI</name>
<comment type="caution">
    <text evidence="1">The sequence shown here is derived from an EMBL/GenBank/DDBJ whole genome shotgun (WGS) entry which is preliminary data.</text>
</comment>
<sequence>MAFFKDFFLHGTIQRSLNFTFLLLAKVLANRLKTVVGEVVLDTEHAFIQGRKILDVVLIVNEAIDSRLKGNILGLLLKMDIGKAYDHVNWDFLLAVMTKAWAKSKEATLEKKPHLVNWNLVRVDKEGGLGICSLVALNKVLLGKGVGDLLKRGSPFGNKSLLGSLEKRMGVVFERSERRLWCGGVENHQK</sequence>
<reference evidence="1 2" key="1">
    <citation type="journal article" date="2018" name="PLoS Genet.">
        <title>Population sequencing reveals clonal diversity and ancestral inbreeding in the grapevine cultivar Chardonnay.</title>
        <authorList>
            <person name="Roach M.J."/>
            <person name="Johnson D.L."/>
            <person name="Bohlmann J."/>
            <person name="van Vuuren H.J."/>
            <person name="Jones S.J."/>
            <person name="Pretorius I.S."/>
            <person name="Schmidt S.A."/>
            <person name="Borneman A.R."/>
        </authorList>
    </citation>
    <scope>NUCLEOTIDE SEQUENCE [LARGE SCALE GENOMIC DNA]</scope>
    <source>
        <strain evidence="2">cv. Chardonnay</strain>
        <tissue evidence="1">Leaf</tissue>
    </source>
</reference>
<organism evidence="1 2">
    <name type="scientific">Vitis vinifera</name>
    <name type="common">Grape</name>
    <dbReference type="NCBI Taxonomy" id="29760"/>
    <lineage>
        <taxon>Eukaryota</taxon>
        <taxon>Viridiplantae</taxon>
        <taxon>Streptophyta</taxon>
        <taxon>Embryophyta</taxon>
        <taxon>Tracheophyta</taxon>
        <taxon>Spermatophyta</taxon>
        <taxon>Magnoliopsida</taxon>
        <taxon>eudicotyledons</taxon>
        <taxon>Gunneridae</taxon>
        <taxon>Pentapetalae</taxon>
        <taxon>rosids</taxon>
        <taxon>Vitales</taxon>
        <taxon>Vitaceae</taxon>
        <taxon>Viteae</taxon>
        <taxon>Vitis</taxon>
    </lineage>
</organism>
<evidence type="ECO:0000313" key="1">
    <source>
        <dbReference type="EMBL" id="RVW96558.1"/>
    </source>
</evidence>
<accession>A0A438IIL8</accession>